<name>A0ABU9ZIH5_9HYPH</name>
<organism evidence="2 3">
    <name type="scientific">Methylorubrum rhodesianum</name>
    <dbReference type="NCBI Taxonomy" id="29427"/>
    <lineage>
        <taxon>Bacteria</taxon>
        <taxon>Pseudomonadati</taxon>
        <taxon>Pseudomonadota</taxon>
        <taxon>Alphaproteobacteria</taxon>
        <taxon>Hyphomicrobiales</taxon>
        <taxon>Methylobacteriaceae</taxon>
        <taxon>Methylorubrum</taxon>
    </lineage>
</organism>
<proteinExistence type="predicted"/>
<keyword evidence="3" id="KW-1185">Reference proteome</keyword>
<protein>
    <submittedName>
        <fullName evidence="2">Uncharacterized protein</fullName>
    </submittedName>
</protein>
<gene>
    <name evidence="2" type="ORF">PUR21_27000</name>
</gene>
<reference evidence="2 3" key="1">
    <citation type="journal article" date="2023" name="PLoS ONE">
        <title>Complete genome assembly of Hawai'i environmental nontuberculous mycobacteria reveals unexpected co-isolation with methylobacteria.</title>
        <authorList>
            <person name="Hendrix J."/>
            <person name="Epperson L.E."/>
            <person name="Tong E.I."/>
            <person name="Chan Y.L."/>
            <person name="Hasan N.A."/>
            <person name="Dawrs S.N."/>
            <person name="Norton G.J."/>
            <person name="Virdi R."/>
            <person name="Crooks J.L."/>
            <person name="Chan E.D."/>
            <person name="Honda J.R."/>
            <person name="Strong M."/>
        </authorList>
    </citation>
    <scope>NUCLEOTIDE SEQUENCE [LARGE SCALE GENOMIC DNA]</scope>
    <source>
        <strain evidence="2 3">NJH_HI01</strain>
    </source>
</reference>
<evidence type="ECO:0000313" key="3">
    <source>
        <dbReference type="Proteomes" id="UP001404845"/>
    </source>
</evidence>
<dbReference type="RefSeq" id="WP_183669507.1">
    <property type="nucleotide sequence ID" value="NZ_JACHOS010000015.1"/>
</dbReference>
<accession>A0ABU9ZIH5</accession>
<dbReference type="EMBL" id="JAQYXL010000001">
    <property type="protein sequence ID" value="MEN3231232.1"/>
    <property type="molecule type" value="Genomic_DNA"/>
</dbReference>
<evidence type="ECO:0000313" key="2">
    <source>
        <dbReference type="EMBL" id="MEN3231232.1"/>
    </source>
</evidence>
<comment type="caution">
    <text evidence="2">The sequence shown here is derived from an EMBL/GenBank/DDBJ whole genome shotgun (WGS) entry which is preliminary data.</text>
</comment>
<feature type="region of interest" description="Disordered" evidence="1">
    <location>
        <begin position="42"/>
        <end position="69"/>
    </location>
</feature>
<sequence length="69" mass="6873">MIDSTRLLPPVSGLATNPILFGVSEGLARLLPLPEDAPFAVLGPTASSGEGSVADLAPDEPCGEAGRTG</sequence>
<evidence type="ECO:0000256" key="1">
    <source>
        <dbReference type="SAM" id="MobiDB-lite"/>
    </source>
</evidence>
<dbReference type="Proteomes" id="UP001404845">
    <property type="component" value="Unassembled WGS sequence"/>
</dbReference>